<gene>
    <name evidence="3" type="ORF">ACG00Y_26260</name>
</gene>
<sequence>MAPAPLQTPTAEVVADPWRVMPAAAGPACADHNASASPIPAEPLTLQRAVSMALCANPRTRSAWAAVAGQAAVQGQARASLFPVVNLTVSRTRDEQQTGLGGNNTVQANGGNLTLNWLLFDFGGRRAAITQADQGLQAALGSRDAALQDTVAEVAQAWYEVQAGAGAVAAAEVAAASARDILKSAEARLAVGSVVPLDVMKARIALSQAQLATARARGAERIARGALARVMGVDLRVPLTLAFEPEASAADVALAARSPAQDLQTLVGEALAAHPALRAARAQVRAAQARLDGARAERLPSLSLSYGNYRNGRPNTALTNAQSREQLVALTLSIPLFDGFGRSYRIHEQEANLQARVADAAAAESRIAFEVWRAYQTVEAETAAVSASSELAQGAQEALAAARARHLAGAVDITEWLDAQRQDANARQEHVAALAAWRHARVRLLSSLGRSGFWEAKD</sequence>
<evidence type="ECO:0000313" key="4">
    <source>
        <dbReference type="Proteomes" id="UP001606210"/>
    </source>
</evidence>
<dbReference type="SUPFAM" id="SSF56954">
    <property type="entry name" value="Outer membrane efflux proteins (OEP)"/>
    <property type="match status" value="1"/>
</dbReference>
<dbReference type="RefSeq" id="WP_394484158.1">
    <property type="nucleotide sequence ID" value="NZ_JBIGHV010000012.1"/>
</dbReference>
<keyword evidence="4" id="KW-1185">Reference proteome</keyword>
<reference evidence="3 4" key="1">
    <citation type="submission" date="2024-08" db="EMBL/GenBank/DDBJ databases">
        <authorList>
            <person name="Lu H."/>
        </authorList>
    </citation>
    <scope>NUCLEOTIDE SEQUENCE [LARGE SCALE GENOMIC DNA]</scope>
    <source>
        <strain evidence="3 4">LYH14W</strain>
    </source>
</reference>
<dbReference type="Gene3D" id="1.20.1600.10">
    <property type="entry name" value="Outer membrane efflux proteins (OEP)"/>
    <property type="match status" value="1"/>
</dbReference>
<keyword evidence="2" id="KW-0813">Transport</keyword>
<comment type="subcellular location">
    <subcellularLocation>
        <location evidence="2">Cell outer membrane</location>
        <topology evidence="2">Peripheral membrane protein</topology>
    </subcellularLocation>
</comment>
<dbReference type="EMBL" id="JBIGHV010000012">
    <property type="protein sequence ID" value="MFG6433438.1"/>
    <property type="molecule type" value="Genomic_DNA"/>
</dbReference>
<protein>
    <recommendedName>
        <fullName evidence="2">Protein CyaE</fullName>
    </recommendedName>
</protein>
<dbReference type="PANTHER" id="PTHR30203">
    <property type="entry name" value="OUTER MEMBRANE CATION EFFLUX PROTEIN"/>
    <property type="match status" value="1"/>
</dbReference>
<evidence type="ECO:0000256" key="2">
    <source>
        <dbReference type="PIRNR" id="PIRNR001892"/>
    </source>
</evidence>
<keyword evidence="2" id="KW-0354">Hemolysis</keyword>
<proteinExistence type="inferred from homology"/>
<keyword evidence="2" id="KW-0998">Cell outer membrane</keyword>
<comment type="caution">
    <text evidence="3">The sequence shown here is derived from an EMBL/GenBank/DDBJ whole genome shotgun (WGS) entry which is preliminary data.</text>
</comment>
<comment type="function">
    <text evidence="2">CyaE is necessary for transport of calmodulin-sensitive adenylate cyclase-hemolysin (cyclolysin).</text>
</comment>
<keyword evidence="2" id="KW-0204">Cytolysis</keyword>
<keyword evidence="2" id="KW-0472">Membrane</keyword>
<name>A0ABW7F9Y9_9BURK</name>
<comment type="similarity">
    <text evidence="1 2">Belongs to the outer membrane factor (OMF) (TC 1.B.17) family.</text>
</comment>
<dbReference type="PIRSF" id="PIRSF001892">
    <property type="entry name" value="CyaE"/>
    <property type="match status" value="1"/>
</dbReference>
<dbReference type="PANTHER" id="PTHR30203:SF29">
    <property type="entry name" value="PROTEIN CYAE"/>
    <property type="match status" value="1"/>
</dbReference>
<evidence type="ECO:0000256" key="1">
    <source>
        <dbReference type="ARBA" id="ARBA00007613"/>
    </source>
</evidence>
<dbReference type="InterPro" id="IPR003423">
    <property type="entry name" value="OMP_efflux"/>
</dbReference>
<dbReference type="InterPro" id="IPR010131">
    <property type="entry name" value="MdtP/NodT-like"/>
</dbReference>
<evidence type="ECO:0000313" key="3">
    <source>
        <dbReference type="EMBL" id="MFG6433438.1"/>
    </source>
</evidence>
<dbReference type="InterPro" id="IPR028351">
    <property type="entry name" value="CyaE"/>
</dbReference>
<accession>A0ABW7F9Y9</accession>
<dbReference type="Pfam" id="PF02321">
    <property type="entry name" value="OEP"/>
    <property type="match status" value="2"/>
</dbReference>
<dbReference type="Proteomes" id="UP001606210">
    <property type="component" value="Unassembled WGS sequence"/>
</dbReference>
<organism evidence="3 4">
    <name type="scientific">Pelomonas parva</name>
    <dbReference type="NCBI Taxonomy" id="3299032"/>
    <lineage>
        <taxon>Bacteria</taxon>
        <taxon>Pseudomonadati</taxon>
        <taxon>Pseudomonadota</taxon>
        <taxon>Betaproteobacteria</taxon>
        <taxon>Burkholderiales</taxon>
        <taxon>Sphaerotilaceae</taxon>
        <taxon>Roseateles</taxon>
    </lineage>
</organism>